<dbReference type="EMBL" id="JAIZAY010000001">
    <property type="protein sequence ID" value="KAJ8050378.1"/>
    <property type="molecule type" value="Genomic_DNA"/>
</dbReference>
<dbReference type="Pfam" id="PF05729">
    <property type="entry name" value="NACHT"/>
    <property type="match status" value="1"/>
</dbReference>
<dbReference type="AlphaFoldDB" id="A0A9Q1CSZ8"/>
<comment type="caution">
    <text evidence="2">The sequence shown here is derived from an EMBL/GenBank/DDBJ whole genome shotgun (WGS) entry which is preliminary data.</text>
</comment>
<sequence>MRRATPNQQRPMQYGLTANKFMFINQLKVKYKNLLDKFQSVPFIRGKHSSSEKICIASGIEFLAGSWESVNSYQDIVSDRYTNSKRRILIGEPGYGKSTIALQYTSDWLQNTRGTYLQKAEVLIFLRLGQMRDVSSIYEAIRKFALPKISTLKEKDVKTLLESSSGVLFILDSFDEYMKGKIDPDSDIMKIMKNEMLQKHEVIFTSGYLPKECPPEMDRFRLTGTDERIQDKYIRWIVANNDVEEVNRIKKIIRENNVIAGMCQIPFFFVMYANMAHHDKAVPKFKTVTNFVRYIVNRFLKSSKKTREYIESNPSLMENHSKLDEIAFEGIFNKDRKITWGKMDLCNKLGVDLYNLYVDSGILIEEDINTNPVTSGVRPTHHRQTEVQFRHRIFCEWYAAHHLAIQVPKMGYPDLIEKLSKVSVCYDQYLYRFVCGVNHSVCKDIIKYVTKKQSSTTILCILELHGQVDDVIDTVNDLCCREIEINKEQNKLQQEAIVQLLRVTLNRKVIPVSRLRLRQIFDSVNLSSARSQFHLSPPPIKLGRLTIWESGTVMDESDIREIFEYSSKCIELKEVRFSGCLLPKLIGEDLLYLLQSRNIEVWWFPGLYHLDLESGLWEKRELGAIMSAEEYWREEQYIEQLK</sequence>
<feature type="domain" description="NACHT" evidence="1">
    <location>
        <begin position="88"/>
        <end position="198"/>
    </location>
</feature>
<accession>A0A9Q1CSZ8</accession>
<keyword evidence="3" id="KW-1185">Reference proteome</keyword>
<dbReference type="PANTHER" id="PTHR46312:SF2">
    <property type="entry name" value="NUCLEOTIDE-BINDING OLIGOMERIZATION DOMAIN-CONTAINING PROTEIN 2-LIKE"/>
    <property type="match status" value="1"/>
</dbReference>
<dbReference type="Proteomes" id="UP001152320">
    <property type="component" value="Chromosome 1"/>
</dbReference>
<name>A0A9Q1CSZ8_HOLLE</name>
<reference evidence="2" key="1">
    <citation type="submission" date="2021-10" db="EMBL/GenBank/DDBJ databases">
        <title>Tropical sea cucumber genome reveals ecological adaptation and Cuvierian tubules defense mechanism.</title>
        <authorList>
            <person name="Chen T."/>
        </authorList>
    </citation>
    <scope>NUCLEOTIDE SEQUENCE</scope>
    <source>
        <strain evidence="2">Nanhai2018</strain>
        <tissue evidence="2">Muscle</tissue>
    </source>
</reference>
<dbReference type="InterPro" id="IPR027417">
    <property type="entry name" value="P-loop_NTPase"/>
</dbReference>
<evidence type="ECO:0000259" key="1">
    <source>
        <dbReference type="Pfam" id="PF05729"/>
    </source>
</evidence>
<gene>
    <name evidence="2" type="ORF">HOLleu_03562</name>
</gene>
<proteinExistence type="predicted"/>
<dbReference type="SUPFAM" id="SSF52540">
    <property type="entry name" value="P-loop containing nucleoside triphosphate hydrolases"/>
    <property type="match status" value="1"/>
</dbReference>
<dbReference type="PANTHER" id="PTHR46312">
    <property type="entry name" value="NACHT DOMAIN-CONTAINING PROTEIN"/>
    <property type="match status" value="1"/>
</dbReference>
<organism evidence="2 3">
    <name type="scientific">Holothuria leucospilota</name>
    <name type="common">Black long sea cucumber</name>
    <name type="synonym">Mertensiothuria leucospilota</name>
    <dbReference type="NCBI Taxonomy" id="206669"/>
    <lineage>
        <taxon>Eukaryota</taxon>
        <taxon>Metazoa</taxon>
        <taxon>Echinodermata</taxon>
        <taxon>Eleutherozoa</taxon>
        <taxon>Echinozoa</taxon>
        <taxon>Holothuroidea</taxon>
        <taxon>Aspidochirotacea</taxon>
        <taxon>Aspidochirotida</taxon>
        <taxon>Holothuriidae</taxon>
        <taxon>Holothuria</taxon>
    </lineage>
</organism>
<evidence type="ECO:0000313" key="2">
    <source>
        <dbReference type="EMBL" id="KAJ8050378.1"/>
    </source>
</evidence>
<evidence type="ECO:0000313" key="3">
    <source>
        <dbReference type="Proteomes" id="UP001152320"/>
    </source>
</evidence>
<dbReference type="InterPro" id="IPR007111">
    <property type="entry name" value="NACHT_NTPase"/>
</dbReference>
<protein>
    <recommendedName>
        <fullName evidence="1">NACHT domain-containing protein</fullName>
    </recommendedName>
</protein>
<dbReference type="OrthoDB" id="427518at2759"/>
<dbReference type="Gene3D" id="3.40.50.300">
    <property type="entry name" value="P-loop containing nucleotide triphosphate hydrolases"/>
    <property type="match status" value="1"/>
</dbReference>